<organism evidence="5 6">
    <name type="scientific">Phytophthora cactorum</name>
    <dbReference type="NCBI Taxonomy" id="29920"/>
    <lineage>
        <taxon>Eukaryota</taxon>
        <taxon>Sar</taxon>
        <taxon>Stramenopiles</taxon>
        <taxon>Oomycota</taxon>
        <taxon>Peronosporomycetes</taxon>
        <taxon>Peronosporales</taxon>
        <taxon>Peronosporaceae</taxon>
        <taxon>Phytophthora</taxon>
    </lineage>
</organism>
<dbReference type="EMBL" id="RCMG01001429">
    <property type="protein sequence ID" value="KAG2827570.1"/>
    <property type="molecule type" value="Genomic_DNA"/>
</dbReference>
<evidence type="ECO:0000313" key="3">
    <source>
        <dbReference type="EMBL" id="KAG2893363.1"/>
    </source>
</evidence>
<comment type="caution">
    <text evidence="5">The sequence shown here is derived from an EMBL/GenBank/DDBJ whole genome shotgun (WGS) entry which is preliminary data.</text>
</comment>
<evidence type="ECO:0000313" key="2">
    <source>
        <dbReference type="EMBL" id="KAG2827570.1"/>
    </source>
</evidence>
<feature type="region of interest" description="Disordered" evidence="1">
    <location>
        <begin position="88"/>
        <end position="109"/>
    </location>
</feature>
<reference evidence="5" key="1">
    <citation type="submission" date="2018-05" db="EMBL/GenBank/DDBJ databases">
        <title>Effector identification in a new, highly contiguous assembly of the strawberry crown rot pathogen Phytophthora cactorum.</title>
        <authorList>
            <person name="Armitage A.D."/>
            <person name="Nellist C.F."/>
            <person name="Bates H."/>
            <person name="Vickerstaff R.J."/>
            <person name="Harrison R.J."/>
        </authorList>
    </citation>
    <scope>NUCLEOTIDE SEQUENCE</scope>
    <source>
        <strain evidence="2">15-7</strain>
        <strain evidence="3">4040</strain>
        <strain evidence="4">P415</strain>
        <strain evidence="5">P421</strain>
    </source>
</reference>
<evidence type="ECO:0000313" key="4">
    <source>
        <dbReference type="EMBL" id="KAG2967799.1"/>
    </source>
</evidence>
<name>A0A8T1H7X6_9STRA</name>
<dbReference type="AlphaFoldDB" id="A0A8T1H7X6"/>
<dbReference type="Proteomes" id="UP000760860">
    <property type="component" value="Unassembled WGS sequence"/>
</dbReference>
<dbReference type="EMBL" id="RCMV01001557">
    <property type="protein sequence ID" value="KAG3208092.1"/>
    <property type="molecule type" value="Genomic_DNA"/>
</dbReference>
<dbReference type="EMBL" id="RCMK01001486">
    <property type="protein sequence ID" value="KAG2893363.1"/>
    <property type="molecule type" value="Genomic_DNA"/>
</dbReference>
<dbReference type="Proteomes" id="UP000736787">
    <property type="component" value="Unassembled WGS sequence"/>
</dbReference>
<proteinExistence type="predicted"/>
<dbReference type="Proteomes" id="UP000697107">
    <property type="component" value="Unassembled WGS sequence"/>
</dbReference>
<accession>A0A8T1H7X6</accession>
<evidence type="ECO:0000313" key="5">
    <source>
        <dbReference type="EMBL" id="KAG3208092.1"/>
    </source>
</evidence>
<dbReference type="EMBL" id="RCML01000905">
    <property type="protein sequence ID" value="KAG2967799.1"/>
    <property type="molecule type" value="Genomic_DNA"/>
</dbReference>
<dbReference type="Proteomes" id="UP000735874">
    <property type="component" value="Unassembled WGS sequence"/>
</dbReference>
<evidence type="ECO:0000256" key="1">
    <source>
        <dbReference type="SAM" id="MobiDB-lite"/>
    </source>
</evidence>
<protein>
    <submittedName>
        <fullName evidence="5">Uncharacterized protein</fullName>
    </submittedName>
</protein>
<gene>
    <name evidence="2" type="ORF">PC113_g21604</name>
    <name evidence="3" type="ORF">PC117_g23790</name>
    <name evidence="4" type="ORF">PC118_g18372</name>
    <name evidence="5" type="ORF">PC129_g20879</name>
</gene>
<evidence type="ECO:0000313" key="6">
    <source>
        <dbReference type="Proteomes" id="UP000760860"/>
    </source>
</evidence>
<sequence length="109" mass="11275">MFKHAALWDALNPSAWGVLTAAGIKFASQSSDLSPRTCLQAASGRIPVQTGIFRNPAGAKSRRGSASCGQAANFKAAKTRFGACLAPSKAGIGPLVPAGAMRGHHQRQM</sequence>